<dbReference type="Proteomes" id="UP000070544">
    <property type="component" value="Unassembled WGS sequence"/>
</dbReference>
<name>A0A139A2L0_GONPJ</name>
<dbReference type="GO" id="GO:0035303">
    <property type="term" value="P:regulation of dephosphorylation"/>
    <property type="evidence" value="ECO:0007669"/>
    <property type="project" value="InterPro"/>
</dbReference>
<proteinExistence type="predicted"/>
<evidence type="ECO:0000256" key="3">
    <source>
        <dbReference type="ARBA" id="ARBA00022320"/>
    </source>
</evidence>
<feature type="compositionally biased region" description="Basic and acidic residues" evidence="9">
    <location>
        <begin position="288"/>
        <end position="301"/>
    </location>
</feature>
<evidence type="ECO:0000259" key="10">
    <source>
        <dbReference type="PROSITE" id="PS50222"/>
    </source>
</evidence>
<accession>A0A139A2L0</accession>
<keyword evidence="8" id="KW-0539">Nucleus</keyword>
<sequence length="626" mass="69917">MRLADILCAHASALQQNPSAEPPSPAHPSQWTEGDFDTDEFERCMGFTHHRQSHISPLAAHAQSHKVIPRFFFPKNSRNTTVPSAESLSSHPSLPSPPIIRDAAARATRASFLRKKVAEVLDSDDFNLLWNELSKEAARAAILNEEEQQEYTDHPDASGSRDQDRSVSREPDTDPDLDARPPSAASRTASPSLAPPSRRTGSPSPGTGSAPAPQAQPHSHSPSPSVSQPPLPSPRHDHPHSDQDDDAASEDTVVPDSQHPARTGSPREGDAEDTDGDATVDGMQEGGEEPREAEGAAEDEQKINYTSFLHISRRLSRSSPKFAAFFKPSVFLQLADERGRVGIALFSSYVLRRALLLQARIDFSLYDADDDGYLTEDQLEKYVTDVLPTFPQLQGVSRGFTKFYVCSAVRKFFYFLDPMRRGRISIKDMLLSPILTEFFELREPELSKEFLQTNWFSTQSIMKVYTQYLSLDADHNGMLSRAEMGRYSNGTLSDAFLDRVFQEFQTYNGEMDFKTFLDFVLTMDNVQTPEAQTVLFRILDIHGNGYLDEFVVWYFFKAVAQKLVAFGQVHPPIPDVVNEVFDMANPQEPRCITLKDLTRSGVGGTVVTILADAQSFWQYENRESMG</sequence>
<evidence type="ECO:0000256" key="5">
    <source>
        <dbReference type="ARBA" id="ARBA00022723"/>
    </source>
</evidence>
<evidence type="ECO:0000256" key="9">
    <source>
        <dbReference type="SAM" id="MobiDB-lite"/>
    </source>
</evidence>
<feature type="region of interest" description="Disordered" evidence="9">
    <location>
        <begin position="14"/>
        <end position="35"/>
    </location>
</feature>
<keyword evidence="4" id="KW-0963">Cytoplasm</keyword>
<comment type="subcellular location">
    <subcellularLocation>
        <location evidence="2">Cytoplasm</location>
    </subcellularLocation>
    <subcellularLocation>
        <location evidence="1">Nucleus</location>
    </subcellularLocation>
</comment>
<keyword evidence="7" id="KW-0106">Calcium</keyword>
<feature type="compositionally biased region" description="Low complexity" evidence="9">
    <location>
        <begin position="180"/>
        <end position="226"/>
    </location>
</feature>
<dbReference type="GO" id="GO:0000226">
    <property type="term" value="P:microtubule cytoskeleton organization"/>
    <property type="evidence" value="ECO:0007669"/>
    <property type="project" value="TreeGrafter"/>
</dbReference>
<reference evidence="11 12" key="1">
    <citation type="journal article" date="2015" name="Genome Biol. Evol.">
        <title>Phylogenomic analyses indicate that early fungi evolved digesting cell walls of algal ancestors of land plants.</title>
        <authorList>
            <person name="Chang Y."/>
            <person name="Wang S."/>
            <person name="Sekimoto S."/>
            <person name="Aerts A.L."/>
            <person name="Choi C."/>
            <person name="Clum A."/>
            <person name="LaButti K.M."/>
            <person name="Lindquist E.A."/>
            <person name="Yee Ngan C."/>
            <person name="Ohm R.A."/>
            <person name="Salamov A.A."/>
            <person name="Grigoriev I.V."/>
            <person name="Spatafora J.W."/>
            <person name="Berbee M.L."/>
        </authorList>
    </citation>
    <scope>NUCLEOTIDE SEQUENCE [LARGE SCALE GENOMIC DNA]</scope>
    <source>
        <strain evidence="11 12">JEL478</strain>
    </source>
</reference>
<dbReference type="GO" id="GO:0005819">
    <property type="term" value="C:spindle"/>
    <property type="evidence" value="ECO:0007669"/>
    <property type="project" value="TreeGrafter"/>
</dbReference>
<dbReference type="GO" id="GO:0005509">
    <property type="term" value="F:calcium ion binding"/>
    <property type="evidence" value="ECO:0007669"/>
    <property type="project" value="InterPro"/>
</dbReference>
<evidence type="ECO:0000256" key="7">
    <source>
        <dbReference type="ARBA" id="ARBA00022837"/>
    </source>
</evidence>
<dbReference type="AlphaFoldDB" id="A0A139A2L0"/>
<dbReference type="Pfam" id="PF17958">
    <property type="entry name" value="EF-hand_13"/>
    <property type="match status" value="1"/>
</dbReference>
<dbReference type="InterPro" id="IPR041534">
    <property type="entry name" value="EF-hand_13"/>
</dbReference>
<dbReference type="EMBL" id="KQ965810">
    <property type="protein sequence ID" value="KXS11017.1"/>
    <property type="molecule type" value="Genomic_DNA"/>
</dbReference>
<evidence type="ECO:0000256" key="4">
    <source>
        <dbReference type="ARBA" id="ARBA00022490"/>
    </source>
</evidence>
<evidence type="ECO:0000256" key="8">
    <source>
        <dbReference type="ARBA" id="ARBA00023242"/>
    </source>
</evidence>
<dbReference type="InterPro" id="IPR039865">
    <property type="entry name" value="PPP2R3C"/>
</dbReference>
<dbReference type="OrthoDB" id="10265007at2759"/>
<dbReference type="InterPro" id="IPR018247">
    <property type="entry name" value="EF_Hand_1_Ca_BS"/>
</dbReference>
<dbReference type="CDD" id="cd21505">
    <property type="entry name" value="PPP2R3C"/>
    <property type="match status" value="1"/>
</dbReference>
<evidence type="ECO:0000256" key="2">
    <source>
        <dbReference type="ARBA" id="ARBA00004496"/>
    </source>
</evidence>
<keyword evidence="12" id="KW-1185">Reference proteome</keyword>
<gene>
    <name evidence="11" type="ORF">M427DRAFT_73347</name>
</gene>
<feature type="compositionally biased region" description="Basic and acidic residues" evidence="9">
    <location>
        <begin position="151"/>
        <end position="172"/>
    </location>
</feature>
<feature type="region of interest" description="Disordered" evidence="9">
    <location>
        <begin position="80"/>
        <end position="99"/>
    </location>
</feature>
<protein>
    <recommendedName>
        <fullName evidence="3">Serine/threonine-protein phosphatase 2A regulatory subunit B'' subunit gamma</fullName>
    </recommendedName>
</protein>
<dbReference type="SUPFAM" id="SSF47473">
    <property type="entry name" value="EF-hand"/>
    <property type="match status" value="2"/>
</dbReference>
<dbReference type="GO" id="GO:0005634">
    <property type="term" value="C:nucleus"/>
    <property type="evidence" value="ECO:0007669"/>
    <property type="project" value="UniProtKB-SubCell"/>
</dbReference>
<organism evidence="11 12">
    <name type="scientific">Gonapodya prolifera (strain JEL478)</name>
    <name type="common">Monoblepharis prolifera</name>
    <dbReference type="NCBI Taxonomy" id="1344416"/>
    <lineage>
        <taxon>Eukaryota</taxon>
        <taxon>Fungi</taxon>
        <taxon>Fungi incertae sedis</taxon>
        <taxon>Chytridiomycota</taxon>
        <taxon>Chytridiomycota incertae sedis</taxon>
        <taxon>Monoblepharidomycetes</taxon>
        <taxon>Monoblepharidales</taxon>
        <taxon>Gonapodyaceae</taxon>
        <taxon>Gonapodya</taxon>
    </lineage>
</organism>
<evidence type="ECO:0000313" key="11">
    <source>
        <dbReference type="EMBL" id="KXS11017.1"/>
    </source>
</evidence>
<dbReference type="PROSITE" id="PS00018">
    <property type="entry name" value="EF_HAND_1"/>
    <property type="match status" value="1"/>
</dbReference>
<feature type="region of interest" description="Disordered" evidence="9">
    <location>
        <begin position="147"/>
        <end position="301"/>
    </location>
</feature>
<evidence type="ECO:0000256" key="1">
    <source>
        <dbReference type="ARBA" id="ARBA00004123"/>
    </source>
</evidence>
<dbReference type="Gene3D" id="1.10.238.10">
    <property type="entry name" value="EF-hand"/>
    <property type="match status" value="1"/>
</dbReference>
<dbReference type="PROSITE" id="PS50222">
    <property type="entry name" value="EF_HAND_2"/>
    <property type="match status" value="1"/>
</dbReference>
<dbReference type="PANTHER" id="PTHR12085:SF3">
    <property type="entry name" value="SERINE_THREONINE-PROTEIN PHOSPHATASE 2A REGULATORY SUBUNIT B'' SUBUNIT GAMMA"/>
    <property type="match status" value="1"/>
</dbReference>
<keyword evidence="6" id="KW-0677">Repeat</keyword>
<feature type="compositionally biased region" description="Low complexity" evidence="9">
    <location>
        <begin position="83"/>
        <end position="93"/>
    </location>
</feature>
<dbReference type="InterPro" id="IPR002048">
    <property type="entry name" value="EF_hand_dom"/>
</dbReference>
<evidence type="ECO:0000313" key="12">
    <source>
        <dbReference type="Proteomes" id="UP000070544"/>
    </source>
</evidence>
<dbReference type="InterPro" id="IPR011992">
    <property type="entry name" value="EF-hand-dom_pair"/>
</dbReference>
<evidence type="ECO:0000256" key="6">
    <source>
        <dbReference type="ARBA" id="ARBA00022737"/>
    </source>
</evidence>
<keyword evidence="5" id="KW-0479">Metal-binding</keyword>
<feature type="domain" description="EF-hand" evidence="10">
    <location>
        <begin position="354"/>
        <end position="389"/>
    </location>
</feature>
<dbReference type="PANTHER" id="PTHR12085">
    <property type="entry name" value="SERINE/THREONINE-PROTEIN PHOSPHATASE 2A REGULATORY SUBUNIT B'' SUBUNIT GAMMA"/>
    <property type="match status" value="1"/>
</dbReference>
<dbReference type="GO" id="GO:0005737">
    <property type="term" value="C:cytoplasm"/>
    <property type="evidence" value="ECO:0007669"/>
    <property type="project" value="UniProtKB-SubCell"/>
</dbReference>
<dbReference type="STRING" id="1344416.A0A139A2L0"/>
<dbReference type="GO" id="GO:0030865">
    <property type="term" value="P:cortical cytoskeleton organization"/>
    <property type="evidence" value="ECO:0007669"/>
    <property type="project" value="TreeGrafter"/>
</dbReference>